<feature type="domain" description="Aminotransferase class I/classII large" evidence="2">
    <location>
        <begin position="51"/>
        <end position="349"/>
    </location>
</feature>
<evidence type="ECO:0000313" key="3">
    <source>
        <dbReference type="EMBL" id="QDV51558.1"/>
    </source>
</evidence>
<dbReference type="InterPro" id="IPR015421">
    <property type="entry name" value="PyrdxlP-dep_Trfase_major"/>
</dbReference>
<accession>A0A518IER8</accession>
<evidence type="ECO:0000256" key="1">
    <source>
        <dbReference type="RuleBase" id="RU000481"/>
    </source>
</evidence>
<keyword evidence="1" id="KW-0808">Transferase</keyword>
<dbReference type="EMBL" id="CP037452">
    <property type="protein sequence ID" value="QDV51558.1"/>
    <property type="molecule type" value="Genomic_DNA"/>
</dbReference>
<evidence type="ECO:0000313" key="4">
    <source>
        <dbReference type="Proteomes" id="UP000318313"/>
    </source>
</evidence>
<evidence type="ECO:0000259" key="2">
    <source>
        <dbReference type="Pfam" id="PF00155"/>
    </source>
</evidence>
<dbReference type="EC" id="2.6.1.-" evidence="1"/>
<sequence length="373" mass="42010">MELPAFPLVQWFAAAEDRFDISLSHSDCEPLSVSDILSDAEQKAFADFPLGYGSFAGLEELRQSVADQYTSLKQDDVLIFGGASEAIYTFMRTNLNTGDEVVIQAPIFNSLKATAQAIGCRIIEWRPTNEITHEFDVSSLIDLCNEQTKLIVFNFPHNPSGQMISENELKAIVETAQRYDALIFSDEQFRMLEQPGTPLLPAACDLYDKAVSVTGVSKTLGLGGLRIGWLATRNRIVLKHAQEYRYYTTEMTNTPCQMLATQAMKHRVEILSRNRKRIVQNLKQLQSFCLRHENHLELHPPQAGSMAAVEQKTSFPSREFCQRLLDKQRVLLVPGEVMGISDRLLRIGLGRNGFKHGLNRLETFLHSISSEDL</sequence>
<keyword evidence="3" id="KW-0456">Lyase</keyword>
<dbReference type="InterPro" id="IPR015424">
    <property type="entry name" value="PyrdxlP-dep_Trfase"/>
</dbReference>
<dbReference type="Gene3D" id="3.40.640.10">
    <property type="entry name" value="Type I PLP-dependent aspartate aminotransferase-like (Major domain)"/>
    <property type="match status" value="1"/>
</dbReference>
<dbReference type="PANTHER" id="PTHR43510:SF1">
    <property type="entry name" value="AMINOTRANSFERASE FUNCTION, HYPOTHETICAL (EUROFUNG)"/>
    <property type="match status" value="1"/>
</dbReference>
<dbReference type="AlphaFoldDB" id="A0A518IER8"/>
<dbReference type="GO" id="GO:0008483">
    <property type="term" value="F:transaminase activity"/>
    <property type="evidence" value="ECO:0007669"/>
    <property type="project" value="UniProtKB-KW"/>
</dbReference>
<name>A0A518IER8_9PLAN</name>
<protein>
    <recommendedName>
        <fullName evidence="1">Aminotransferase</fullName>
        <ecNumber evidence="1">2.6.1.-</ecNumber>
    </recommendedName>
</protein>
<dbReference type="InterPro" id="IPR015422">
    <property type="entry name" value="PyrdxlP-dep_Trfase_small"/>
</dbReference>
<keyword evidence="4" id="KW-1185">Reference proteome</keyword>
<dbReference type="PANTHER" id="PTHR43510">
    <property type="entry name" value="AMINOTRANSFERASE FUNCTION, HYPOTHETICAL (EUROFUNG)"/>
    <property type="match status" value="1"/>
</dbReference>
<dbReference type="PROSITE" id="PS00105">
    <property type="entry name" value="AA_TRANSFER_CLASS_1"/>
    <property type="match status" value="1"/>
</dbReference>
<dbReference type="InterPro" id="IPR004839">
    <property type="entry name" value="Aminotransferase_I/II_large"/>
</dbReference>
<dbReference type="SUPFAM" id="SSF53383">
    <property type="entry name" value="PLP-dependent transferases"/>
    <property type="match status" value="1"/>
</dbReference>
<dbReference type="CDD" id="cd00609">
    <property type="entry name" value="AAT_like"/>
    <property type="match status" value="1"/>
</dbReference>
<dbReference type="GO" id="GO:0016829">
    <property type="term" value="F:lyase activity"/>
    <property type="evidence" value="ECO:0007669"/>
    <property type="project" value="UniProtKB-KW"/>
</dbReference>
<reference evidence="3 4" key="1">
    <citation type="submission" date="2019-03" db="EMBL/GenBank/DDBJ databases">
        <title>Deep-cultivation of Planctomycetes and their phenomic and genomic characterization uncovers novel biology.</title>
        <authorList>
            <person name="Wiegand S."/>
            <person name="Jogler M."/>
            <person name="Boedeker C."/>
            <person name="Pinto D."/>
            <person name="Vollmers J."/>
            <person name="Rivas-Marin E."/>
            <person name="Kohn T."/>
            <person name="Peeters S.H."/>
            <person name="Heuer A."/>
            <person name="Rast P."/>
            <person name="Oberbeckmann S."/>
            <person name="Bunk B."/>
            <person name="Jeske O."/>
            <person name="Meyerdierks A."/>
            <person name="Storesund J.E."/>
            <person name="Kallscheuer N."/>
            <person name="Luecker S."/>
            <person name="Lage O.M."/>
            <person name="Pohl T."/>
            <person name="Merkel B.J."/>
            <person name="Hornburger P."/>
            <person name="Mueller R.-W."/>
            <person name="Bruemmer F."/>
            <person name="Labrenz M."/>
            <person name="Spormann A.M."/>
            <person name="Op den Camp H."/>
            <person name="Overmann J."/>
            <person name="Amann R."/>
            <person name="Jetten M.S.M."/>
            <person name="Mascher T."/>
            <person name="Medema M.H."/>
            <person name="Devos D.P."/>
            <person name="Kaster A.-K."/>
            <person name="Ovreas L."/>
            <person name="Rohde M."/>
            <person name="Galperin M.Y."/>
            <person name="Jogler C."/>
        </authorList>
    </citation>
    <scope>NUCLEOTIDE SEQUENCE [LARGE SCALE GENOMIC DNA]</scope>
    <source>
        <strain evidence="3 4">Enr17</strain>
    </source>
</reference>
<organism evidence="3 4">
    <name type="scientific">Gimesia fumaroli</name>
    <dbReference type="NCBI Taxonomy" id="2527976"/>
    <lineage>
        <taxon>Bacteria</taxon>
        <taxon>Pseudomonadati</taxon>
        <taxon>Planctomycetota</taxon>
        <taxon>Planctomycetia</taxon>
        <taxon>Planctomycetales</taxon>
        <taxon>Planctomycetaceae</taxon>
        <taxon>Gimesia</taxon>
    </lineage>
</organism>
<dbReference type="InterPro" id="IPR004838">
    <property type="entry name" value="NHTrfase_class1_PyrdxlP-BS"/>
</dbReference>
<dbReference type="GO" id="GO:0030170">
    <property type="term" value="F:pyridoxal phosphate binding"/>
    <property type="evidence" value="ECO:0007669"/>
    <property type="project" value="InterPro"/>
</dbReference>
<comment type="cofactor">
    <cofactor evidence="1">
        <name>pyridoxal 5'-phosphate</name>
        <dbReference type="ChEBI" id="CHEBI:597326"/>
    </cofactor>
</comment>
<gene>
    <name evidence="3" type="primary">vioD</name>
    <name evidence="3" type="ORF">Enr17x_36140</name>
</gene>
<proteinExistence type="inferred from homology"/>
<dbReference type="RefSeq" id="WP_145310853.1">
    <property type="nucleotide sequence ID" value="NZ_CP037452.1"/>
</dbReference>
<dbReference type="Pfam" id="PF00155">
    <property type="entry name" value="Aminotran_1_2"/>
    <property type="match status" value="1"/>
</dbReference>
<dbReference type="Proteomes" id="UP000318313">
    <property type="component" value="Chromosome"/>
</dbReference>
<comment type="similarity">
    <text evidence="1">Belongs to the class-I pyridoxal-phosphate-dependent aminotransferase family.</text>
</comment>
<dbReference type="Gene3D" id="3.90.1150.10">
    <property type="entry name" value="Aspartate Aminotransferase, domain 1"/>
    <property type="match status" value="1"/>
</dbReference>
<dbReference type="OrthoDB" id="9813612at2"/>
<keyword evidence="1" id="KW-0032">Aminotransferase</keyword>
<dbReference type="KEGG" id="gfm:Enr17x_36140"/>